<keyword evidence="1" id="KW-0812">Transmembrane</keyword>
<dbReference type="AlphaFoldDB" id="A0AAN5HXE2"/>
<evidence type="ECO:0000313" key="2">
    <source>
        <dbReference type="EMBL" id="GMR44757.1"/>
    </source>
</evidence>
<dbReference type="Proteomes" id="UP001328107">
    <property type="component" value="Unassembled WGS sequence"/>
</dbReference>
<proteinExistence type="predicted"/>
<keyword evidence="1" id="KW-1133">Transmembrane helix</keyword>
<reference evidence="3" key="1">
    <citation type="submission" date="2022-10" db="EMBL/GenBank/DDBJ databases">
        <title>Genome assembly of Pristionchus species.</title>
        <authorList>
            <person name="Yoshida K."/>
            <person name="Sommer R.J."/>
        </authorList>
    </citation>
    <scope>NUCLEOTIDE SEQUENCE [LARGE SCALE GENOMIC DNA]</scope>
    <source>
        <strain evidence="3">RS5460</strain>
    </source>
</reference>
<accession>A0AAN5HXE2</accession>
<organism evidence="2 3">
    <name type="scientific">Pristionchus mayeri</name>
    <dbReference type="NCBI Taxonomy" id="1317129"/>
    <lineage>
        <taxon>Eukaryota</taxon>
        <taxon>Metazoa</taxon>
        <taxon>Ecdysozoa</taxon>
        <taxon>Nematoda</taxon>
        <taxon>Chromadorea</taxon>
        <taxon>Rhabditida</taxon>
        <taxon>Rhabditina</taxon>
        <taxon>Diplogasteromorpha</taxon>
        <taxon>Diplogasteroidea</taxon>
        <taxon>Neodiplogasteridae</taxon>
        <taxon>Pristionchus</taxon>
    </lineage>
</organism>
<keyword evidence="1" id="KW-0472">Membrane</keyword>
<feature type="transmembrane region" description="Helical" evidence="1">
    <location>
        <begin position="36"/>
        <end position="54"/>
    </location>
</feature>
<feature type="non-terminal residue" evidence="2">
    <location>
        <position position="91"/>
    </location>
</feature>
<feature type="non-terminal residue" evidence="2">
    <location>
        <position position="1"/>
    </location>
</feature>
<sequence length="91" mass="10190">WAYGVILVAGTLMTLVFLIALARGRKILAQRPFYKIVWSMTWLDAIYLTVQLAWQFPKMAAHDDGIAEDSAVVAEANAWYNSPAVQFVLCV</sequence>
<gene>
    <name evidence="2" type="ORF">PMAYCL1PPCAC_14953</name>
</gene>
<keyword evidence="3" id="KW-1185">Reference proteome</keyword>
<name>A0AAN5HXE2_9BILA</name>
<evidence type="ECO:0000256" key="1">
    <source>
        <dbReference type="SAM" id="Phobius"/>
    </source>
</evidence>
<feature type="transmembrane region" description="Helical" evidence="1">
    <location>
        <begin position="6"/>
        <end position="24"/>
    </location>
</feature>
<evidence type="ECO:0000313" key="3">
    <source>
        <dbReference type="Proteomes" id="UP001328107"/>
    </source>
</evidence>
<dbReference type="EMBL" id="BTRK01000004">
    <property type="protein sequence ID" value="GMR44757.1"/>
    <property type="molecule type" value="Genomic_DNA"/>
</dbReference>
<comment type="caution">
    <text evidence="2">The sequence shown here is derived from an EMBL/GenBank/DDBJ whole genome shotgun (WGS) entry which is preliminary data.</text>
</comment>
<protein>
    <submittedName>
        <fullName evidence="2">Uncharacterized protein</fullName>
    </submittedName>
</protein>